<evidence type="ECO:0008006" key="3">
    <source>
        <dbReference type="Google" id="ProtNLM"/>
    </source>
</evidence>
<keyword evidence="2" id="KW-1185">Reference proteome</keyword>
<evidence type="ECO:0000313" key="1">
    <source>
        <dbReference type="EMBL" id="KAJ1165849.1"/>
    </source>
</evidence>
<accession>A0AAV7SPC8</accession>
<evidence type="ECO:0000313" key="2">
    <source>
        <dbReference type="Proteomes" id="UP001066276"/>
    </source>
</evidence>
<gene>
    <name evidence="1" type="ORF">NDU88_006266</name>
</gene>
<proteinExistence type="predicted"/>
<protein>
    <recommendedName>
        <fullName evidence="3">Transposase</fullName>
    </recommendedName>
</protein>
<comment type="caution">
    <text evidence="1">The sequence shown here is derived from an EMBL/GenBank/DDBJ whole genome shotgun (WGS) entry which is preliminary data.</text>
</comment>
<dbReference type="EMBL" id="JANPWB010000008">
    <property type="protein sequence ID" value="KAJ1165849.1"/>
    <property type="molecule type" value="Genomic_DNA"/>
</dbReference>
<organism evidence="1 2">
    <name type="scientific">Pleurodeles waltl</name>
    <name type="common">Iberian ribbed newt</name>
    <dbReference type="NCBI Taxonomy" id="8319"/>
    <lineage>
        <taxon>Eukaryota</taxon>
        <taxon>Metazoa</taxon>
        <taxon>Chordata</taxon>
        <taxon>Craniata</taxon>
        <taxon>Vertebrata</taxon>
        <taxon>Euteleostomi</taxon>
        <taxon>Amphibia</taxon>
        <taxon>Batrachia</taxon>
        <taxon>Caudata</taxon>
        <taxon>Salamandroidea</taxon>
        <taxon>Salamandridae</taxon>
        <taxon>Pleurodelinae</taxon>
        <taxon>Pleurodeles</taxon>
    </lineage>
</organism>
<reference evidence="1" key="1">
    <citation type="journal article" date="2022" name="bioRxiv">
        <title>Sequencing and chromosome-scale assembly of the giantPleurodeles waltlgenome.</title>
        <authorList>
            <person name="Brown T."/>
            <person name="Elewa A."/>
            <person name="Iarovenko S."/>
            <person name="Subramanian E."/>
            <person name="Araus A.J."/>
            <person name="Petzold A."/>
            <person name="Susuki M."/>
            <person name="Suzuki K.-i.T."/>
            <person name="Hayashi T."/>
            <person name="Toyoda A."/>
            <person name="Oliveira C."/>
            <person name="Osipova E."/>
            <person name="Leigh N.D."/>
            <person name="Simon A."/>
            <person name="Yun M.H."/>
        </authorList>
    </citation>
    <scope>NUCLEOTIDE SEQUENCE</scope>
    <source>
        <strain evidence="1">20211129_DDA</strain>
        <tissue evidence="1">Liver</tissue>
    </source>
</reference>
<sequence length="99" mass="11218">MRAFAAGTDADEAQQYWIGNPLYRSTIKQKGKDLKSVVNLLASFLRSGIKWQQLSEERFETVEREAESALNSAATCRLGRKKRSKEGAQRTIFKLLLNP</sequence>
<dbReference type="Proteomes" id="UP001066276">
    <property type="component" value="Chromosome 4_2"/>
</dbReference>
<name>A0AAV7SPC8_PLEWA</name>
<dbReference type="AlphaFoldDB" id="A0AAV7SPC8"/>